<sequence>MGRPHIAAELVDLGIVRTLKEAFERFLAQGRPAYVPRPKLEPAEAIAVVRQAGGVPVLAHPGLIGDDRWVREAIAAGVMGIEAYHTDHSELQRQFYARWGHDAGLVVTGGTDSHGPQGTRTVVPGTVNVGMDVVERLKALSLWYQRSRGSLA</sequence>
<dbReference type="PANTHER" id="PTHR42924">
    <property type="entry name" value="EXONUCLEASE"/>
    <property type="match status" value="1"/>
</dbReference>
<reference evidence="2" key="1">
    <citation type="submission" date="2016-04" db="EMBL/GenBank/DDBJ databases">
        <authorList>
            <person name="Antunes L.P."/>
            <person name="Martins L.F."/>
            <person name="Pereira R.V."/>
            <person name="Thomas A.M."/>
            <person name="Barbosa D."/>
            <person name="Nascimento L."/>
            <person name="Silva G.M."/>
            <person name="Condomitti G.W."/>
            <person name="Digiampietri L.A."/>
            <person name="Lombardi K.C."/>
            <person name="Ramos P.L."/>
            <person name="Quaggio R.B."/>
            <person name="Oliveira J.C."/>
            <person name="Pascon R.C."/>
            <person name="Cruz J.B."/>
            <person name="Silva A.M."/>
            <person name="Setubal J.C."/>
        </authorList>
    </citation>
    <scope>NUCLEOTIDE SEQUENCE [LARGE SCALE GENOMIC DNA]</scope>
</reference>
<evidence type="ECO:0000313" key="1">
    <source>
        <dbReference type="EMBL" id="OTA40712.1"/>
    </source>
</evidence>
<dbReference type="Gene3D" id="3.20.20.140">
    <property type="entry name" value="Metal-dependent hydrolases"/>
    <property type="match status" value="1"/>
</dbReference>
<dbReference type="InterPro" id="IPR052018">
    <property type="entry name" value="PHP_domain"/>
</dbReference>
<name>A0A1Y2T2K1_SYMTR</name>
<dbReference type="GO" id="GO:0004534">
    <property type="term" value="F:5'-3' RNA exonuclease activity"/>
    <property type="evidence" value="ECO:0007669"/>
    <property type="project" value="TreeGrafter"/>
</dbReference>
<evidence type="ECO:0000313" key="2">
    <source>
        <dbReference type="Proteomes" id="UP000194267"/>
    </source>
</evidence>
<dbReference type="SUPFAM" id="SSF89550">
    <property type="entry name" value="PHP domain-like"/>
    <property type="match status" value="1"/>
</dbReference>
<dbReference type="Proteomes" id="UP000194267">
    <property type="component" value="Unassembled WGS sequence"/>
</dbReference>
<accession>A0A1Y2T2K1</accession>
<proteinExistence type="predicted"/>
<dbReference type="GO" id="GO:0035312">
    <property type="term" value="F:5'-3' DNA exonuclease activity"/>
    <property type="evidence" value="ECO:0007669"/>
    <property type="project" value="TreeGrafter"/>
</dbReference>
<dbReference type="InterPro" id="IPR016195">
    <property type="entry name" value="Pol/histidinol_Pase-like"/>
</dbReference>
<protein>
    <recommendedName>
        <fullName evidence="3">PHP domain-containing protein</fullName>
    </recommendedName>
</protein>
<dbReference type="PANTHER" id="PTHR42924:SF3">
    <property type="entry name" value="POLYMERASE_HISTIDINOL PHOSPHATASE N-TERMINAL DOMAIN-CONTAINING PROTEIN"/>
    <property type="match status" value="1"/>
</dbReference>
<gene>
    <name evidence="1" type="ORF">A6D92_14085</name>
</gene>
<organism evidence="1 2">
    <name type="scientific">Symbiobacterium thermophilum</name>
    <dbReference type="NCBI Taxonomy" id="2734"/>
    <lineage>
        <taxon>Bacteria</taxon>
        <taxon>Bacillati</taxon>
        <taxon>Bacillota</taxon>
        <taxon>Clostridia</taxon>
        <taxon>Eubacteriales</taxon>
        <taxon>Symbiobacteriaceae</taxon>
        <taxon>Symbiobacterium</taxon>
    </lineage>
</organism>
<evidence type="ECO:0008006" key="3">
    <source>
        <dbReference type="Google" id="ProtNLM"/>
    </source>
</evidence>
<dbReference type="AlphaFoldDB" id="A0A1Y2T2K1"/>
<dbReference type="EMBL" id="LWLV01001291">
    <property type="protein sequence ID" value="OTA40712.1"/>
    <property type="molecule type" value="Genomic_DNA"/>
</dbReference>
<comment type="caution">
    <text evidence="1">The sequence shown here is derived from an EMBL/GenBank/DDBJ whole genome shotgun (WGS) entry which is preliminary data.</text>
</comment>